<name>A0A258DC49_CAUVI</name>
<comment type="caution">
    <text evidence="4">The sequence shown here is derived from an EMBL/GenBank/DDBJ whole genome shotgun (WGS) entry which is preliminary data.</text>
</comment>
<proteinExistence type="predicted"/>
<dbReference type="PROSITE" id="PS50110">
    <property type="entry name" value="RESPONSE_REGULATORY"/>
    <property type="match status" value="1"/>
</dbReference>
<dbReference type="InterPro" id="IPR011006">
    <property type="entry name" value="CheY-like_superfamily"/>
</dbReference>
<sequence>MFSVFDGNIRTIQRVAAKVQRVMVVDPNPATARLLTEHLRPLGGVQIFSAPTAEKGYAMARATDPQLIFVEHGSSGVDGLAFTRKLRRSDLACREAPVIMCTSEATAEAIFGARDAGVHEFMRKPFNLKDLERRLEAVTLKPRDWIEAVAYVGPDRRRFNSADYKGPRKRKADAANTPAARLSQALRIVKSAAQALDSDPAQARRALAAQALELRRVGEAVKEPRLMQAAEALTACTQTDMAGSGARAELVKRIDALMGFMSAEEAGRAA</sequence>
<evidence type="ECO:0000259" key="3">
    <source>
        <dbReference type="PROSITE" id="PS50110"/>
    </source>
</evidence>
<dbReference type="Gene3D" id="3.40.50.2300">
    <property type="match status" value="1"/>
</dbReference>
<organism evidence="4 5">
    <name type="scientific">Caulobacter vibrioides</name>
    <name type="common">Caulobacter crescentus</name>
    <dbReference type="NCBI Taxonomy" id="155892"/>
    <lineage>
        <taxon>Bacteria</taxon>
        <taxon>Pseudomonadati</taxon>
        <taxon>Pseudomonadota</taxon>
        <taxon>Alphaproteobacteria</taxon>
        <taxon>Caulobacterales</taxon>
        <taxon>Caulobacteraceae</taxon>
        <taxon>Caulobacter</taxon>
    </lineage>
</organism>
<dbReference type="GO" id="GO:0000160">
    <property type="term" value="P:phosphorelay signal transduction system"/>
    <property type="evidence" value="ECO:0007669"/>
    <property type="project" value="InterPro"/>
</dbReference>
<dbReference type="Pfam" id="PF00072">
    <property type="entry name" value="Response_reg"/>
    <property type="match status" value="1"/>
</dbReference>
<dbReference type="InterPro" id="IPR050595">
    <property type="entry name" value="Bact_response_regulator"/>
</dbReference>
<dbReference type="SUPFAM" id="SSF52172">
    <property type="entry name" value="CheY-like"/>
    <property type="match status" value="1"/>
</dbReference>
<dbReference type="Proteomes" id="UP000215616">
    <property type="component" value="Unassembled WGS sequence"/>
</dbReference>
<dbReference type="SMART" id="SM00448">
    <property type="entry name" value="REC"/>
    <property type="match status" value="1"/>
</dbReference>
<comment type="caution">
    <text evidence="2">Lacks conserved residue(s) required for the propagation of feature annotation.</text>
</comment>
<dbReference type="InterPro" id="IPR001789">
    <property type="entry name" value="Sig_transdc_resp-reg_receiver"/>
</dbReference>
<dbReference type="PANTHER" id="PTHR44591:SF3">
    <property type="entry name" value="RESPONSE REGULATORY DOMAIN-CONTAINING PROTEIN"/>
    <property type="match status" value="1"/>
</dbReference>
<accession>A0A258DC49</accession>
<evidence type="ECO:0000313" key="5">
    <source>
        <dbReference type="Proteomes" id="UP000215616"/>
    </source>
</evidence>
<protein>
    <recommendedName>
        <fullName evidence="3">Response regulatory domain-containing protein</fullName>
    </recommendedName>
</protein>
<dbReference type="EMBL" id="NCDQ01000042">
    <property type="protein sequence ID" value="OYX05186.1"/>
    <property type="molecule type" value="Genomic_DNA"/>
</dbReference>
<reference evidence="4 5" key="1">
    <citation type="submission" date="2017-03" db="EMBL/GenBank/DDBJ databases">
        <title>Lifting the veil on microbial sulfur biogeochemistry in mining wastewaters.</title>
        <authorList>
            <person name="Kantor R.S."/>
            <person name="Colenbrander Nelson T."/>
            <person name="Marshall S."/>
            <person name="Bennett D."/>
            <person name="Apte S."/>
            <person name="Camacho D."/>
            <person name="Thomas B.C."/>
            <person name="Warren L.A."/>
            <person name="Banfield J.F."/>
        </authorList>
    </citation>
    <scope>NUCLEOTIDE SEQUENCE [LARGE SCALE GENOMIC DNA]</scope>
    <source>
        <strain evidence="4">32-67-7</strain>
    </source>
</reference>
<evidence type="ECO:0000313" key="4">
    <source>
        <dbReference type="EMBL" id="OYX05186.1"/>
    </source>
</evidence>
<dbReference type="PANTHER" id="PTHR44591">
    <property type="entry name" value="STRESS RESPONSE REGULATOR PROTEIN 1"/>
    <property type="match status" value="1"/>
</dbReference>
<keyword evidence="1" id="KW-0597">Phosphoprotein</keyword>
<evidence type="ECO:0000256" key="1">
    <source>
        <dbReference type="ARBA" id="ARBA00022553"/>
    </source>
</evidence>
<gene>
    <name evidence="4" type="ORF">B7Z12_04250</name>
</gene>
<feature type="domain" description="Response regulatory" evidence="3">
    <location>
        <begin position="21"/>
        <end position="139"/>
    </location>
</feature>
<evidence type="ECO:0000256" key="2">
    <source>
        <dbReference type="PROSITE-ProRule" id="PRU00169"/>
    </source>
</evidence>
<dbReference type="AlphaFoldDB" id="A0A258DC49"/>